<dbReference type="EMBL" id="CAJJDM010000070">
    <property type="protein sequence ID" value="CAD8082396.1"/>
    <property type="molecule type" value="Genomic_DNA"/>
</dbReference>
<reference evidence="2" key="1">
    <citation type="submission" date="2021-01" db="EMBL/GenBank/DDBJ databases">
        <authorList>
            <consortium name="Genoscope - CEA"/>
            <person name="William W."/>
        </authorList>
    </citation>
    <scope>NUCLEOTIDE SEQUENCE</scope>
</reference>
<evidence type="ECO:0000313" key="3">
    <source>
        <dbReference type="Proteomes" id="UP000688137"/>
    </source>
</evidence>
<dbReference type="AlphaFoldDB" id="A0A8S1MYA0"/>
<protein>
    <submittedName>
        <fullName evidence="2">Uncharacterized protein</fullName>
    </submittedName>
</protein>
<name>A0A8S1MYA0_PARPR</name>
<dbReference type="Proteomes" id="UP000688137">
    <property type="component" value="Unassembled WGS sequence"/>
</dbReference>
<organism evidence="2 3">
    <name type="scientific">Paramecium primaurelia</name>
    <dbReference type="NCBI Taxonomy" id="5886"/>
    <lineage>
        <taxon>Eukaryota</taxon>
        <taxon>Sar</taxon>
        <taxon>Alveolata</taxon>
        <taxon>Ciliophora</taxon>
        <taxon>Intramacronucleata</taxon>
        <taxon>Oligohymenophorea</taxon>
        <taxon>Peniculida</taxon>
        <taxon>Parameciidae</taxon>
        <taxon>Paramecium</taxon>
    </lineage>
</organism>
<sequence length="368" mass="42268">MIVALFITTALAIQMNEQATLTTEAQTAVRQFLQSGPLGKMMFEFAQLEMHASGAVDILIEVLKAFGRQQEDRLNEENTIWQNRLGDHNARRIQYESLVTEGGLAINRDRKKLTQEYEPRKEELNEILTTLKTNMGKNEVAKKNAEALRAEQNSQFQQQANEITEAIKATDDTLEYIKRCSQGSFIEVDKINDHLLFLQKKSSKSTDYIGSIIQALMQISEKQNFADREVQKQLVDLLQSLRGYFVETLQAAYNDEDQQKLLHENRMNQLENEKQVFEKQYSDAYAEREQRSLQIEDTNRLLDTRGKELQGYQDRLTTENNNFSQNQKIHDDLVAAISGEIGFIEKALDVLMTQAFSDELQSAINKAK</sequence>
<gene>
    <name evidence="2" type="ORF">PPRIM_AZ9-3.1.T0670233</name>
</gene>
<proteinExistence type="predicted"/>
<keyword evidence="3" id="KW-1185">Reference proteome</keyword>
<dbReference type="OMA" id="SPMGKMM"/>
<accession>A0A8S1MYA0</accession>
<keyword evidence="1" id="KW-0175">Coiled coil</keyword>
<evidence type="ECO:0000256" key="1">
    <source>
        <dbReference type="SAM" id="Coils"/>
    </source>
</evidence>
<comment type="caution">
    <text evidence="2">The sequence shown here is derived from an EMBL/GenBank/DDBJ whole genome shotgun (WGS) entry which is preliminary data.</text>
</comment>
<evidence type="ECO:0000313" key="2">
    <source>
        <dbReference type="EMBL" id="CAD8082396.1"/>
    </source>
</evidence>
<feature type="coiled-coil region" evidence="1">
    <location>
        <begin position="253"/>
        <end position="287"/>
    </location>
</feature>